<keyword evidence="6" id="KW-1185">Reference proteome</keyword>
<keyword evidence="3" id="KW-0804">Transcription</keyword>
<feature type="domain" description="HTH cro/C1-type" evidence="4">
    <location>
        <begin position="12"/>
        <end position="66"/>
    </location>
</feature>
<dbReference type="Pfam" id="PF07883">
    <property type="entry name" value="Cupin_2"/>
    <property type="match status" value="1"/>
</dbReference>
<keyword evidence="2" id="KW-0238">DNA-binding</keyword>
<keyword evidence="1" id="KW-0805">Transcription regulation</keyword>
<dbReference type="GO" id="GO:0005829">
    <property type="term" value="C:cytosol"/>
    <property type="evidence" value="ECO:0007669"/>
    <property type="project" value="TreeGrafter"/>
</dbReference>
<dbReference type="EMBL" id="PPSK01000001">
    <property type="protein sequence ID" value="POB06587.1"/>
    <property type="molecule type" value="Genomic_DNA"/>
</dbReference>
<dbReference type="GO" id="GO:0003677">
    <property type="term" value="F:DNA binding"/>
    <property type="evidence" value="ECO:0007669"/>
    <property type="project" value="UniProtKB-KW"/>
</dbReference>
<dbReference type="Gene3D" id="2.60.120.10">
    <property type="entry name" value="Jelly Rolls"/>
    <property type="match status" value="1"/>
</dbReference>
<evidence type="ECO:0000256" key="2">
    <source>
        <dbReference type="ARBA" id="ARBA00023125"/>
    </source>
</evidence>
<proteinExistence type="predicted"/>
<dbReference type="Gene3D" id="1.10.260.40">
    <property type="entry name" value="lambda repressor-like DNA-binding domains"/>
    <property type="match status" value="1"/>
</dbReference>
<accession>A0A2P4F0Q8</accession>
<dbReference type="RefSeq" id="WP_104736833.1">
    <property type="nucleotide sequence ID" value="NZ_BMHR01000002.1"/>
</dbReference>
<sequence>MQEINQYLAVTLRQLRNDRGWSLDRAASECGVSKAMLGQIERGESSPTVATLWKIASGFGASLSSFLEPPAAEQSGVTLRSADALRQRPAADAMLIAPLFPFDARYGFELFELTLLPGYERLSEPHRPGVVEHVMVVRGAVELLVQGAWQPLNEGEAVRFAADQPHGYRNRGSVPAVFHNLIYYPPGSNAQSR</sequence>
<dbReference type="Pfam" id="PF01381">
    <property type="entry name" value="HTH_3"/>
    <property type="match status" value="1"/>
</dbReference>
<evidence type="ECO:0000313" key="5">
    <source>
        <dbReference type="EMBL" id="POB06587.1"/>
    </source>
</evidence>
<reference evidence="5 6" key="1">
    <citation type="submission" date="2018-01" db="EMBL/GenBank/DDBJ databases">
        <title>Draft genome of the type strain Pseudomonas oceani DSM 100277 isolated from the deep water in Okinawa trough, northwestern Pacific Ocean.</title>
        <authorList>
            <person name="Gomila M."/>
            <person name="Mulet M."/>
            <person name="Garcia-Valdes E."/>
            <person name="Lalucat J."/>
        </authorList>
    </citation>
    <scope>NUCLEOTIDE SEQUENCE [LARGE SCALE GENOMIC DNA]</scope>
    <source>
        <strain evidence="5 6">DSM 100277</strain>
    </source>
</reference>
<dbReference type="PANTHER" id="PTHR46797">
    <property type="entry name" value="HTH-TYPE TRANSCRIPTIONAL REGULATOR"/>
    <property type="match status" value="1"/>
</dbReference>
<dbReference type="GO" id="GO:0003700">
    <property type="term" value="F:DNA-binding transcription factor activity"/>
    <property type="evidence" value="ECO:0007669"/>
    <property type="project" value="TreeGrafter"/>
</dbReference>
<dbReference type="Proteomes" id="UP000243451">
    <property type="component" value="Unassembled WGS sequence"/>
</dbReference>
<dbReference type="SUPFAM" id="SSF51182">
    <property type="entry name" value="RmlC-like cupins"/>
    <property type="match status" value="1"/>
</dbReference>
<evidence type="ECO:0000259" key="4">
    <source>
        <dbReference type="PROSITE" id="PS50943"/>
    </source>
</evidence>
<evidence type="ECO:0000256" key="3">
    <source>
        <dbReference type="ARBA" id="ARBA00023163"/>
    </source>
</evidence>
<dbReference type="InterPro" id="IPR050807">
    <property type="entry name" value="TransReg_Diox_bact_type"/>
</dbReference>
<evidence type="ECO:0000313" key="6">
    <source>
        <dbReference type="Proteomes" id="UP000243451"/>
    </source>
</evidence>
<dbReference type="SMART" id="SM00530">
    <property type="entry name" value="HTH_XRE"/>
    <property type="match status" value="1"/>
</dbReference>
<organism evidence="5 6">
    <name type="scientific">Halopseudomonas oceani</name>
    <dbReference type="NCBI Taxonomy" id="1708783"/>
    <lineage>
        <taxon>Bacteria</taxon>
        <taxon>Pseudomonadati</taxon>
        <taxon>Pseudomonadota</taxon>
        <taxon>Gammaproteobacteria</taxon>
        <taxon>Pseudomonadales</taxon>
        <taxon>Pseudomonadaceae</taxon>
        <taxon>Halopseudomonas</taxon>
    </lineage>
</organism>
<comment type="caution">
    <text evidence="5">The sequence shown here is derived from an EMBL/GenBank/DDBJ whole genome shotgun (WGS) entry which is preliminary data.</text>
</comment>
<dbReference type="CDD" id="cd02209">
    <property type="entry name" value="cupin_XRE_C"/>
    <property type="match status" value="1"/>
</dbReference>
<dbReference type="OrthoDB" id="9792093at2"/>
<dbReference type="PANTHER" id="PTHR46797:SF23">
    <property type="entry name" value="HTH-TYPE TRANSCRIPTIONAL REGULATOR SUTR"/>
    <property type="match status" value="1"/>
</dbReference>
<dbReference type="CDD" id="cd00093">
    <property type="entry name" value="HTH_XRE"/>
    <property type="match status" value="1"/>
</dbReference>
<dbReference type="InterPro" id="IPR011051">
    <property type="entry name" value="RmlC_Cupin_sf"/>
</dbReference>
<gene>
    <name evidence="5" type="ORF">C1949_01270</name>
</gene>
<dbReference type="InterPro" id="IPR014710">
    <property type="entry name" value="RmlC-like_jellyroll"/>
</dbReference>
<dbReference type="InterPro" id="IPR013096">
    <property type="entry name" value="Cupin_2"/>
</dbReference>
<dbReference type="SUPFAM" id="SSF47413">
    <property type="entry name" value="lambda repressor-like DNA-binding domains"/>
    <property type="match status" value="1"/>
</dbReference>
<evidence type="ECO:0000256" key="1">
    <source>
        <dbReference type="ARBA" id="ARBA00023015"/>
    </source>
</evidence>
<name>A0A2P4F0Q8_9GAMM</name>
<dbReference type="InterPro" id="IPR010982">
    <property type="entry name" value="Lambda_DNA-bd_dom_sf"/>
</dbReference>
<dbReference type="InterPro" id="IPR001387">
    <property type="entry name" value="Cro/C1-type_HTH"/>
</dbReference>
<protein>
    <submittedName>
        <fullName evidence="5">XRE family transcriptional regulator</fullName>
    </submittedName>
</protein>
<dbReference type="PROSITE" id="PS50943">
    <property type="entry name" value="HTH_CROC1"/>
    <property type="match status" value="1"/>
</dbReference>
<dbReference type="AlphaFoldDB" id="A0A2P4F0Q8"/>